<dbReference type="EMBL" id="AVOT02018020">
    <property type="protein sequence ID" value="MBW0504599.1"/>
    <property type="molecule type" value="Genomic_DNA"/>
</dbReference>
<feature type="compositionally biased region" description="Polar residues" evidence="1">
    <location>
        <begin position="175"/>
        <end position="189"/>
    </location>
</feature>
<organism evidence="2 3">
    <name type="scientific">Austropuccinia psidii MF-1</name>
    <dbReference type="NCBI Taxonomy" id="1389203"/>
    <lineage>
        <taxon>Eukaryota</taxon>
        <taxon>Fungi</taxon>
        <taxon>Dikarya</taxon>
        <taxon>Basidiomycota</taxon>
        <taxon>Pucciniomycotina</taxon>
        <taxon>Pucciniomycetes</taxon>
        <taxon>Pucciniales</taxon>
        <taxon>Sphaerophragmiaceae</taxon>
        <taxon>Austropuccinia</taxon>
    </lineage>
</organism>
<sequence>MGGGKLTLYSLVLQPPLSSKTITRPYGRGVSPAFVPRRQLTLVMLADKHTRNLYSLSTPSDHGARGVLAEDALARTPLWSMIMKPYPSANGHRERKQAYGNDSGQLALDYLADEGWQWREDIRAWANPHHVLSLMVFKRQKPSQTKEPPIPGLSPSSQPPEDVTTCEPEPEVAPMQSTEEPFSHPTTPRSIIIIDDTPVGSPPLHTNPSALKNPNTSSPRFKAPLIPTMTLARNSPTYD</sequence>
<evidence type="ECO:0000313" key="2">
    <source>
        <dbReference type="EMBL" id="MBW0504599.1"/>
    </source>
</evidence>
<protein>
    <submittedName>
        <fullName evidence="2">Uncharacterized protein</fullName>
    </submittedName>
</protein>
<gene>
    <name evidence="2" type="ORF">O181_044314</name>
</gene>
<evidence type="ECO:0000256" key="1">
    <source>
        <dbReference type="SAM" id="MobiDB-lite"/>
    </source>
</evidence>
<feature type="compositionally biased region" description="Polar residues" evidence="1">
    <location>
        <begin position="204"/>
        <end position="219"/>
    </location>
</feature>
<accession>A0A9Q3DK16</accession>
<keyword evidence="3" id="KW-1185">Reference proteome</keyword>
<reference evidence="2" key="1">
    <citation type="submission" date="2021-03" db="EMBL/GenBank/DDBJ databases">
        <title>Draft genome sequence of rust myrtle Austropuccinia psidii MF-1, a brazilian biotype.</title>
        <authorList>
            <person name="Quecine M.C."/>
            <person name="Pachon D.M.R."/>
            <person name="Bonatelli M.L."/>
            <person name="Correr F.H."/>
            <person name="Franceschini L.M."/>
            <person name="Leite T.F."/>
            <person name="Margarido G.R.A."/>
            <person name="Almeida C.A."/>
            <person name="Ferrarezi J.A."/>
            <person name="Labate C.A."/>
        </authorList>
    </citation>
    <scope>NUCLEOTIDE SEQUENCE</scope>
    <source>
        <strain evidence="2">MF-1</strain>
    </source>
</reference>
<feature type="region of interest" description="Disordered" evidence="1">
    <location>
        <begin position="140"/>
        <end position="239"/>
    </location>
</feature>
<proteinExistence type="predicted"/>
<name>A0A9Q3DK16_9BASI</name>
<dbReference type="AlphaFoldDB" id="A0A9Q3DK16"/>
<evidence type="ECO:0000313" key="3">
    <source>
        <dbReference type="Proteomes" id="UP000765509"/>
    </source>
</evidence>
<dbReference type="Proteomes" id="UP000765509">
    <property type="component" value="Unassembled WGS sequence"/>
</dbReference>
<comment type="caution">
    <text evidence="2">The sequence shown here is derived from an EMBL/GenBank/DDBJ whole genome shotgun (WGS) entry which is preliminary data.</text>
</comment>